<dbReference type="Pfam" id="PF09302">
    <property type="entry name" value="XLF"/>
    <property type="match status" value="1"/>
</dbReference>
<evidence type="ECO:0000256" key="5">
    <source>
        <dbReference type="ARBA" id="ARBA00023242"/>
    </source>
</evidence>
<evidence type="ECO:0000256" key="2">
    <source>
        <dbReference type="ARBA" id="ARBA00022763"/>
    </source>
</evidence>
<dbReference type="CDD" id="cd22285">
    <property type="entry name" value="HD_XLF_N"/>
    <property type="match status" value="1"/>
</dbReference>
<evidence type="ECO:0000256" key="3">
    <source>
        <dbReference type="ARBA" id="ARBA00023125"/>
    </source>
</evidence>
<dbReference type="AlphaFoldDB" id="A0A8K0SNH2"/>
<feature type="region of interest" description="Disordered" evidence="8">
    <location>
        <begin position="276"/>
        <end position="539"/>
    </location>
</feature>
<feature type="compositionally biased region" description="Acidic residues" evidence="8">
    <location>
        <begin position="329"/>
        <end position="338"/>
    </location>
</feature>
<protein>
    <recommendedName>
        <fullName evidence="7">Non-homologous end-joining factor 1</fullName>
    </recommendedName>
</protein>
<dbReference type="PANTHER" id="PTHR32235">
    <property type="entry name" value="NON-HOMOLOGOUS END-JOINING FACTOR 1"/>
    <property type="match status" value="1"/>
</dbReference>
<evidence type="ECO:0000313" key="11">
    <source>
        <dbReference type="EMBL" id="KAH7313434.1"/>
    </source>
</evidence>
<proteinExistence type="inferred from homology"/>
<dbReference type="OrthoDB" id="2155935at2759"/>
<dbReference type="InterPro" id="IPR052287">
    <property type="entry name" value="NHEJ_factor"/>
</dbReference>
<keyword evidence="3" id="KW-0238">DNA-binding</keyword>
<evidence type="ECO:0000256" key="8">
    <source>
        <dbReference type="SAM" id="MobiDB-lite"/>
    </source>
</evidence>
<feature type="domain" description="XLF-like N-terminal" evidence="9">
    <location>
        <begin position="6"/>
        <end position="132"/>
    </location>
</feature>
<dbReference type="Gene3D" id="2.170.210.10">
    <property type="entry name" value="DNA double-strand break repair and VJ recombination XRCC4, N-terminal"/>
    <property type="match status" value="1"/>
</dbReference>
<comment type="subcellular location">
    <subcellularLocation>
        <location evidence="1">Nucleus</location>
    </subcellularLocation>
</comment>
<evidence type="ECO:0000256" key="1">
    <source>
        <dbReference type="ARBA" id="ARBA00004123"/>
    </source>
</evidence>
<sequence>MTSSPRWHPLPVDSSPGTPVLLVSIDIRGASYTINLTDMANIWSETMDRKGICMRGWSENTSIDPSDTPENMAKFLTSIHSALDPSQPGHDSTSLALSPAEPKDAGEDGLTLRVSCHLVGLEPLKWPFHLRKASPSAIATALILPLAQAHYSRNLEVESLVQALAQKDAVLSKLLDKLEAVGVGLDHVFNALSGKKVTRSLAEDKIAGLAPFNQRRWRDHVDAEHSEPASVTHLIHDIFGGCGVPAQTTMKIQSSLELDEWWRDFKTLSHVPIRTQPKVVEEEKRPEPSQDKSERMDEDDDFQVQATPPHLSSKRKHTIGKQPVLPDDASTEDEDDPVVLDSLKTKIAATSEPRPESKTSASRLGAIGKKPTAKPKEPSPPVASRPKDKTQGLGNDSETASEADDDIAAAIPVDSSPPPIPKPAQRKGGLGQIGGRKPAPAPRQKSKTPEPPTERDVTKSSLPTPKKLGVIGKQAGGESNASLADVDRGRQRDRPLEPDITQQKQRETSQERADRKRDELKRELEKKAAAGPAKKKRKF</sequence>
<dbReference type="GO" id="GO:0032807">
    <property type="term" value="C:DNA ligase IV complex"/>
    <property type="evidence" value="ECO:0007669"/>
    <property type="project" value="TreeGrafter"/>
</dbReference>
<reference evidence="11" key="1">
    <citation type="journal article" date="2021" name="Nat. Commun.">
        <title>Genetic determinants of endophytism in the Arabidopsis root mycobiome.</title>
        <authorList>
            <person name="Mesny F."/>
            <person name="Miyauchi S."/>
            <person name="Thiergart T."/>
            <person name="Pickel B."/>
            <person name="Atanasova L."/>
            <person name="Karlsson M."/>
            <person name="Huettel B."/>
            <person name="Barry K.W."/>
            <person name="Haridas S."/>
            <person name="Chen C."/>
            <person name="Bauer D."/>
            <person name="Andreopoulos W."/>
            <person name="Pangilinan J."/>
            <person name="LaButti K."/>
            <person name="Riley R."/>
            <person name="Lipzen A."/>
            <person name="Clum A."/>
            <person name="Drula E."/>
            <person name="Henrissat B."/>
            <person name="Kohler A."/>
            <person name="Grigoriev I.V."/>
            <person name="Martin F.M."/>
            <person name="Hacquard S."/>
        </authorList>
    </citation>
    <scope>NUCLEOTIDE SEQUENCE</scope>
    <source>
        <strain evidence="11">MPI-CAGE-CH-0235</strain>
    </source>
</reference>
<gene>
    <name evidence="11" type="ORF">B0I35DRAFT_480116</name>
</gene>
<comment type="caution">
    <text evidence="11">The sequence shown here is derived from an EMBL/GenBank/DDBJ whole genome shotgun (WGS) entry which is preliminary data.</text>
</comment>
<dbReference type="InterPro" id="IPR015381">
    <property type="entry name" value="XLF-like_N"/>
</dbReference>
<keyword evidence="2" id="KW-0227">DNA damage</keyword>
<feature type="compositionally biased region" description="Basic and acidic residues" evidence="8">
    <location>
        <begin position="504"/>
        <end position="528"/>
    </location>
</feature>
<organism evidence="11 12">
    <name type="scientific">Stachybotrys elegans</name>
    <dbReference type="NCBI Taxonomy" id="80388"/>
    <lineage>
        <taxon>Eukaryota</taxon>
        <taxon>Fungi</taxon>
        <taxon>Dikarya</taxon>
        <taxon>Ascomycota</taxon>
        <taxon>Pezizomycotina</taxon>
        <taxon>Sordariomycetes</taxon>
        <taxon>Hypocreomycetidae</taxon>
        <taxon>Hypocreales</taxon>
        <taxon>Stachybotryaceae</taxon>
        <taxon>Stachybotrys</taxon>
    </lineage>
</organism>
<accession>A0A8K0SNH2</accession>
<evidence type="ECO:0000256" key="4">
    <source>
        <dbReference type="ARBA" id="ARBA00023204"/>
    </source>
</evidence>
<dbReference type="GO" id="GO:0045027">
    <property type="term" value="F:DNA end binding"/>
    <property type="evidence" value="ECO:0007669"/>
    <property type="project" value="TreeGrafter"/>
</dbReference>
<dbReference type="EMBL" id="JAGPNK010000009">
    <property type="protein sequence ID" value="KAH7313434.1"/>
    <property type="molecule type" value="Genomic_DNA"/>
</dbReference>
<evidence type="ECO:0000256" key="7">
    <source>
        <dbReference type="ARBA" id="ARBA00044529"/>
    </source>
</evidence>
<dbReference type="InterPro" id="IPR038051">
    <property type="entry name" value="XRCC4-like_N_sf"/>
</dbReference>
<feature type="compositionally biased region" description="Basic and acidic residues" evidence="8">
    <location>
        <begin position="279"/>
        <end position="295"/>
    </location>
</feature>
<comment type="similarity">
    <text evidence="6">Belongs to the XRCC4-XLF family. XLF subfamily.</text>
</comment>
<keyword evidence="5" id="KW-0539">Nucleus</keyword>
<dbReference type="InterPro" id="IPR053829">
    <property type="entry name" value="XLF-like_CC"/>
</dbReference>
<keyword evidence="12" id="KW-1185">Reference proteome</keyword>
<dbReference type="Proteomes" id="UP000813444">
    <property type="component" value="Unassembled WGS sequence"/>
</dbReference>
<feature type="compositionally biased region" description="Basic and acidic residues" evidence="8">
    <location>
        <begin position="485"/>
        <end position="497"/>
    </location>
</feature>
<evidence type="ECO:0000256" key="6">
    <source>
        <dbReference type="ARBA" id="ARBA00025747"/>
    </source>
</evidence>
<name>A0A8K0SNH2_9HYPO</name>
<dbReference type="PANTHER" id="PTHR32235:SF1">
    <property type="entry name" value="NON-HOMOLOGOUS END-JOINING FACTOR 1"/>
    <property type="match status" value="1"/>
</dbReference>
<evidence type="ECO:0000313" key="12">
    <source>
        <dbReference type="Proteomes" id="UP000813444"/>
    </source>
</evidence>
<feature type="domain" description="XLF-like coiled-coil region" evidence="10">
    <location>
        <begin position="134"/>
        <end position="185"/>
    </location>
</feature>
<evidence type="ECO:0000259" key="9">
    <source>
        <dbReference type="Pfam" id="PF09302"/>
    </source>
</evidence>
<dbReference type="Pfam" id="PF21928">
    <property type="entry name" value="XLF_CC"/>
    <property type="match status" value="1"/>
</dbReference>
<feature type="region of interest" description="Disordered" evidence="8">
    <location>
        <begin position="83"/>
        <end position="106"/>
    </location>
</feature>
<evidence type="ECO:0000259" key="10">
    <source>
        <dbReference type="Pfam" id="PF21928"/>
    </source>
</evidence>
<keyword evidence="4" id="KW-0234">DNA repair</keyword>
<dbReference type="GO" id="GO:0006303">
    <property type="term" value="P:double-strand break repair via nonhomologous end joining"/>
    <property type="evidence" value="ECO:0007669"/>
    <property type="project" value="TreeGrafter"/>
</dbReference>